<evidence type="ECO:0000313" key="3">
    <source>
        <dbReference type="Proteomes" id="UP000241690"/>
    </source>
</evidence>
<dbReference type="AlphaFoldDB" id="A0A2T4A9A7"/>
<dbReference type="RefSeq" id="XP_024773195.1">
    <property type="nucleotide sequence ID" value="XM_024916038.1"/>
</dbReference>
<dbReference type="PANTHER" id="PTHR43374:SF1">
    <property type="entry name" value="FLAVIN PRENYLTRANSFERASE PAD1, MITOCHONDRIAL"/>
    <property type="match status" value="1"/>
</dbReference>
<dbReference type="GO" id="GO:0016831">
    <property type="term" value="F:carboxy-lyase activity"/>
    <property type="evidence" value="ECO:0007669"/>
    <property type="project" value="TreeGrafter"/>
</dbReference>
<protein>
    <recommendedName>
        <fullName evidence="4">Transcription factor domain-containing protein</fullName>
    </recommendedName>
</protein>
<sequence length="350" mass="39048">MGFFTRDFTTEGRGAELIANTYRYFHLYRAFVFPFNPILADINDFELELRLYLKSLDTGELSDPLKESHRWTDDKYLGQIGLILATMASGVQFSDVSYVSRAHIPRDLIRRAFQSLRLANYLCHPTVQAIQALLVIGNVLQNNGQSDASSALLGCTIRLGQALRLDMDDSSSSSSSASSSDSKTVKTTNRKTWPALGKRCRDTNTSEYERARMRAKESFTNALQAFLEFHTLSIVPLRTWSTIHTTLSSILLTSIWEETKNDSIILDLQKRTIHVFESAGSSPGAADNTTVDDSQWLSEPHIQLLKTVKNVVRQNAARDLASGDDQNETVNPPTGSEDESGIFPTTEIVE</sequence>
<accession>A0A2T4A9A7</accession>
<dbReference type="CDD" id="cd12148">
    <property type="entry name" value="fungal_TF_MHR"/>
    <property type="match status" value="1"/>
</dbReference>
<dbReference type="InterPro" id="IPR004507">
    <property type="entry name" value="UbiX-like"/>
</dbReference>
<proteinExistence type="predicted"/>
<dbReference type="Proteomes" id="UP000241690">
    <property type="component" value="Unassembled WGS sequence"/>
</dbReference>
<feature type="compositionally biased region" description="Low complexity" evidence="1">
    <location>
        <begin position="170"/>
        <end position="182"/>
    </location>
</feature>
<evidence type="ECO:0000313" key="2">
    <source>
        <dbReference type="EMBL" id="PTB53518.1"/>
    </source>
</evidence>
<evidence type="ECO:0000256" key="1">
    <source>
        <dbReference type="SAM" id="MobiDB-lite"/>
    </source>
</evidence>
<keyword evidence="3" id="KW-1185">Reference proteome</keyword>
<dbReference type="EMBL" id="KZ679681">
    <property type="protein sequence ID" value="PTB53518.1"/>
    <property type="molecule type" value="Genomic_DNA"/>
</dbReference>
<name>A0A2T4A9A7_TRIHA</name>
<dbReference type="PANTHER" id="PTHR43374">
    <property type="entry name" value="FLAVIN PRENYLTRANSFERASE"/>
    <property type="match status" value="1"/>
</dbReference>
<reference evidence="2 3" key="1">
    <citation type="submission" date="2016-07" db="EMBL/GenBank/DDBJ databases">
        <title>Multiple horizontal gene transfer events from other fungi enriched the ability of initially mycotrophic Trichoderma (Ascomycota) to feed on dead plant biomass.</title>
        <authorList>
            <consortium name="DOE Joint Genome Institute"/>
            <person name="Aerts A."/>
            <person name="Atanasova L."/>
            <person name="Chenthamara K."/>
            <person name="Zhang J."/>
            <person name="Grujic M."/>
            <person name="Henrissat B."/>
            <person name="Kuo A."/>
            <person name="Salamov A."/>
            <person name="Lipzen A."/>
            <person name="Labutti K."/>
            <person name="Barry K."/>
            <person name="Miao Y."/>
            <person name="Rahimi M.J."/>
            <person name="Shen Q."/>
            <person name="Grigoriev I.V."/>
            <person name="Kubicek C.P."/>
            <person name="Druzhinina I.S."/>
        </authorList>
    </citation>
    <scope>NUCLEOTIDE SEQUENCE [LARGE SCALE GENOMIC DNA]</scope>
    <source>
        <strain evidence="2 3">CBS 226.95</strain>
    </source>
</reference>
<feature type="region of interest" description="Disordered" evidence="1">
    <location>
        <begin position="318"/>
        <end position="350"/>
    </location>
</feature>
<evidence type="ECO:0008006" key="4">
    <source>
        <dbReference type="Google" id="ProtNLM"/>
    </source>
</evidence>
<dbReference type="GeneID" id="36624607"/>
<organism evidence="2 3">
    <name type="scientific">Trichoderma harzianum CBS 226.95</name>
    <dbReference type="NCBI Taxonomy" id="983964"/>
    <lineage>
        <taxon>Eukaryota</taxon>
        <taxon>Fungi</taxon>
        <taxon>Dikarya</taxon>
        <taxon>Ascomycota</taxon>
        <taxon>Pezizomycotina</taxon>
        <taxon>Sordariomycetes</taxon>
        <taxon>Hypocreomycetidae</taxon>
        <taxon>Hypocreales</taxon>
        <taxon>Hypocreaceae</taxon>
        <taxon>Trichoderma</taxon>
    </lineage>
</organism>
<gene>
    <name evidence="2" type="ORF">M431DRAFT_482398</name>
</gene>
<dbReference type="STRING" id="983964.A0A2T4A9A7"/>
<feature type="region of interest" description="Disordered" evidence="1">
    <location>
        <begin position="167"/>
        <end position="188"/>
    </location>
</feature>